<dbReference type="GO" id="GO:0016887">
    <property type="term" value="F:ATP hydrolysis activity"/>
    <property type="evidence" value="ECO:0007669"/>
    <property type="project" value="InterPro"/>
</dbReference>
<dbReference type="GO" id="GO:0005524">
    <property type="term" value="F:ATP binding"/>
    <property type="evidence" value="ECO:0007669"/>
    <property type="project" value="UniProtKB-KW"/>
</dbReference>
<dbReference type="InterPro" id="IPR027417">
    <property type="entry name" value="P-loop_NTPase"/>
</dbReference>
<dbReference type="PROSITE" id="PS50893">
    <property type="entry name" value="ABC_TRANSPORTER_2"/>
    <property type="match status" value="1"/>
</dbReference>
<dbReference type="EMBL" id="BPUB01000002">
    <property type="protein sequence ID" value="GJG59577.1"/>
    <property type="molecule type" value="Genomic_DNA"/>
</dbReference>
<dbReference type="SMART" id="SM00382">
    <property type="entry name" value="AAA"/>
    <property type="match status" value="1"/>
</dbReference>
<dbReference type="PANTHER" id="PTHR45772">
    <property type="entry name" value="CONSERVED COMPONENT OF ABC TRANSPORTER FOR NATURAL AMINO ACIDS-RELATED"/>
    <property type="match status" value="1"/>
</dbReference>
<dbReference type="NCBIfam" id="TIGR04406">
    <property type="entry name" value="LPS_export_lptB"/>
    <property type="match status" value="1"/>
</dbReference>
<evidence type="ECO:0000256" key="4">
    <source>
        <dbReference type="SAM" id="MobiDB-lite"/>
    </source>
</evidence>
<name>A0A9R1CBD4_9BACT</name>
<evidence type="ECO:0000259" key="5">
    <source>
        <dbReference type="PROSITE" id="PS50893"/>
    </source>
</evidence>
<keyword evidence="1" id="KW-0813">Transport</keyword>
<dbReference type="PANTHER" id="PTHR45772:SF10">
    <property type="entry name" value="LIPOPOLYSACCHARIDE EXPORT SYSTEM ATP-BINDING PROTEIN LPTB"/>
    <property type="match status" value="1"/>
</dbReference>
<keyword evidence="3 6" id="KW-0067">ATP-binding</keyword>
<evidence type="ECO:0000256" key="3">
    <source>
        <dbReference type="ARBA" id="ARBA00022840"/>
    </source>
</evidence>
<dbReference type="GO" id="GO:0055085">
    <property type="term" value="P:transmembrane transport"/>
    <property type="evidence" value="ECO:0007669"/>
    <property type="project" value="InterPro"/>
</dbReference>
<proteinExistence type="predicted"/>
<feature type="region of interest" description="Disordered" evidence="4">
    <location>
        <begin position="1"/>
        <end position="30"/>
    </location>
</feature>
<evidence type="ECO:0000256" key="1">
    <source>
        <dbReference type="ARBA" id="ARBA00022448"/>
    </source>
</evidence>
<dbReference type="SUPFAM" id="SSF52540">
    <property type="entry name" value="P-loop containing nucleoside triphosphate hydrolases"/>
    <property type="match status" value="1"/>
</dbReference>
<dbReference type="AlphaFoldDB" id="A0A9R1CBD4"/>
<dbReference type="Pfam" id="PF00005">
    <property type="entry name" value="ABC_tran"/>
    <property type="match status" value="1"/>
</dbReference>
<reference evidence="6" key="1">
    <citation type="journal article" date="2022" name="Int. J. Syst. Evol. Microbiol.">
        <title>Prevotella lacticifex sp. nov., isolated from the rumen of cows.</title>
        <authorList>
            <person name="Shinkai T."/>
            <person name="Ikeyama N."/>
            <person name="Kumagai M."/>
            <person name="Ohmori H."/>
            <person name="Sakamoto M."/>
            <person name="Ohkuma M."/>
            <person name="Mitsumori M."/>
        </authorList>
    </citation>
    <scope>NUCLEOTIDE SEQUENCE</scope>
    <source>
        <strain evidence="6">R5076</strain>
    </source>
</reference>
<protein>
    <submittedName>
        <fullName evidence="6">ABC transporter ATP-binding protein</fullName>
    </submittedName>
</protein>
<accession>A0A9R1CBD4</accession>
<feature type="compositionally biased region" description="Basic and acidic residues" evidence="4">
    <location>
        <begin position="1"/>
        <end position="17"/>
    </location>
</feature>
<dbReference type="InterPro" id="IPR051120">
    <property type="entry name" value="ABC_AA/LPS_Transport"/>
</dbReference>
<dbReference type="GeneID" id="72466380"/>
<dbReference type="RefSeq" id="WP_223928693.1">
    <property type="nucleotide sequence ID" value="NZ_BPTU01000002.1"/>
</dbReference>
<dbReference type="CDD" id="cd03218">
    <property type="entry name" value="ABC_YhbG"/>
    <property type="match status" value="1"/>
</dbReference>
<dbReference type="Gene3D" id="3.40.50.300">
    <property type="entry name" value="P-loop containing nucleotide triphosphate hydrolases"/>
    <property type="match status" value="1"/>
</dbReference>
<dbReference type="InterPro" id="IPR030921">
    <property type="entry name" value="LPS_export_LptB"/>
</dbReference>
<evidence type="ECO:0000256" key="2">
    <source>
        <dbReference type="ARBA" id="ARBA00022741"/>
    </source>
</evidence>
<evidence type="ECO:0000313" key="6">
    <source>
        <dbReference type="EMBL" id="GJG59577.1"/>
    </source>
</evidence>
<keyword evidence="7" id="KW-1185">Reference proteome</keyword>
<dbReference type="Proteomes" id="UP000825483">
    <property type="component" value="Unassembled WGS sequence"/>
</dbReference>
<gene>
    <name evidence="6" type="ORF">PRLR5076_24280</name>
</gene>
<dbReference type="InterPro" id="IPR003593">
    <property type="entry name" value="AAA+_ATPase"/>
</dbReference>
<keyword evidence="2" id="KW-0547">Nucleotide-binding</keyword>
<comment type="caution">
    <text evidence="6">The sequence shown here is derived from an EMBL/GenBank/DDBJ whole genome shotgun (WGS) entry which is preliminary data.</text>
</comment>
<dbReference type="FunFam" id="3.40.50.300:FF:000151">
    <property type="entry name" value="Lipopolysaccharide ABC transporter ATP-binding protein"/>
    <property type="match status" value="1"/>
</dbReference>
<evidence type="ECO:0000313" key="7">
    <source>
        <dbReference type="Proteomes" id="UP000825483"/>
    </source>
</evidence>
<feature type="domain" description="ABC transporter" evidence="5">
    <location>
        <begin position="36"/>
        <end position="268"/>
    </location>
</feature>
<dbReference type="InterPro" id="IPR003439">
    <property type="entry name" value="ABC_transporter-like_ATP-bd"/>
</dbReference>
<sequence length="294" mass="33287">MSEKDNVVVHPLEDVAPREGQPAADDSAAGVQHSILRTEGLVKRYGKRTVVNGVSINVRQGEIVGLLGPNGAGKTTSFYMTTGLIVPNDGHVFINDTEITKFPVYKRARVGIGYLPQEASVFRKMSVEDNIMSVLEMTKLNRQQRIDKMESLIKEFRLEKVRKNKGDRLSGGERRRTEIARCLAIDPKFIMLDEPFAGVDPIAVEDIQHIVWQLKFRNIGILITDHNVHETLNITDRAYLLFEGRILFKGTPEELAANKTVREKYLGSDFVLQKKDFQLLDERRRAQQKAEDEG</sequence>
<dbReference type="GO" id="GO:0043190">
    <property type="term" value="C:ATP-binding cassette (ABC) transporter complex"/>
    <property type="evidence" value="ECO:0007669"/>
    <property type="project" value="InterPro"/>
</dbReference>
<organism evidence="6 7">
    <name type="scientific">Prevotella lacticifex</name>
    <dbReference type="NCBI Taxonomy" id="2854755"/>
    <lineage>
        <taxon>Bacteria</taxon>
        <taxon>Pseudomonadati</taxon>
        <taxon>Bacteroidota</taxon>
        <taxon>Bacteroidia</taxon>
        <taxon>Bacteroidales</taxon>
        <taxon>Prevotellaceae</taxon>
        <taxon>Prevotella</taxon>
    </lineage>
</organism>